<protein>
    <submittedName>
        <fullName evidence="1">Uncharacterized protein</fullName>
    </submittedName>
</protein>
<name>A0ACC1TF48_9APHY</name>
<proteinExistence type="predicted"/>
<comment type="caution">
    <text evidence="1">The sequence shown here is derived from an EMBL/GenBank/DDBJ whole genome shotgun (WGS) entry which is preliminary data.</text>
</comment>
<dbReference type="EMBL" id="JANHOG010000015">
    <property type="protein sequence ID" value="KAJ3559650.1"/>
    <property type="molecule type" value="Genomic_DNA"/>
</dbReference>
<dbReference type="Proteomes" id="UP001148662">
    <property type="component" value="Unassembled WGS sequence"/>
</dbReference>
<sequence length="410" mass="45187">MPTGKSAKPSSSTRTMKTLPRRHISQAPTIPMRLSPQLFCSPPLDLTISRGNMTMTIPRLGLPPDPSVARPNDYGNSNGVLPETPVRPVLNRPSLFRRVVGVLLPQHYQRVPTDVAASHPVGGGTDNDGVFANVMAKPGRAVTIRNENGDVYMVPEETQNQAPPSYSEAQADAVPPYWETTVHAPSSLEPGSDMIVDDLPTGSWYLFLANVFISYFFQFIGFLFTYLLHTTHAAKYGSRVGLGLTLIQYGFYSRRQFADEIGEVVGAGPSWNETMGMMPGIGMQQGSYDPSLVPTDTTNGTTDGTTFEGYDLTSRDWVAFLLMTLGWFLLLSSLAGFYRVKRWERSIRAASSSSAAAQTNSESRQDNMGRAFPEMFLFRADDENDERRQDPPMNEAEARLARDLRAAGLL</sequence>
<gene>
    <name evidence="1" type="ORF">NM688_g222</name>
</gene>
<organism evidence="1 2">
    <name type="scientific">Phlebia brevispora</name>
    <dbReference type="NCBI Taxonomy" id="194682"/>
    <lineage>
        <taxon>Eukaryota</taxon>
        <taxon>Fungi</taxon>
        <taxon>Dikarya</taxon>
        <taxon>Basidiomycota</taxon>
        <taxon>Agaricomycotina</taxon>
        <taxon>Agaricomycetes</taxon>
        <taxon>Polyporales</taxon>
        <taxon>Meruliaceae</taxon>
        <taxon>Phlebia</taxon>
    </lineage>
</organism>
<accession>A0ACC1TF48</accession>
<reference evidence="1" key="1">
    <citation type="submission" date="2022-07" db="EMBL/GenBank/DDBJ databases">
        <title>Genome Sequence of Phlebia brevispora.</title>
        <authorList>
            <person name="Buettner E."/>
        </authorList>
    </citation>
    <scope>NUCLEOTIDE SEQUENCE</scope>
    <source>
        <strain evidence="1">MPL23</strain>
    </source>
</reference>
<evidence type="ECO:0000313" key="1">
    <source>
        <dbReference type="EMBL" id="KAJ3559650.1"/>
    </source>
</evidence>
<evidence type="ECO:0000313" key="2">
    <source>
        <dbReference type="Proteomes" id="UP001148662"/>
    </source>
</evidence>
<keyword evidence="2" id="KW-1185">Reference proteome</keyword>